<organism evidence="3 4">
    <name type="scientific">Elysia crispata</name>
    <name type="common">lettuce slug</name>
    <dbReference type="NCBI Taxonomy" id="231223"/>
    <lineage>
        <taxon>Eukaryota</taxon>
        <taxon>Metazoa</taxon>
        <taxon>Spiralia</taxon>
        <taxon>Lophotrochozoa</taxon>
        <taxon>Mollusca</taxon>
        <taxon>Gastropoda</taxon>
        <taxon>Heterobranchia</taxon>
        <taxon>Euthyneura</taxon>
        <taxon>Panpulmonata</taxon>
        <taxon>Sacoglossa</taxon>
        <taxon>Placobranchoidea</taxon>
        <taxon>Plakobranchidae</taxon>
        <taxon>Elysia</taxon>
    </lineage>
</organism>
<name>A0AAE1A6V3_9GAST</name>
<feature type="transmembrane region" description="Helical" evidence="2">
    <location>
        <begin position="207"/>
        <end position="226"/>
    </location>
</feature>
<protein>
    <recommendedName>
        <fullName evidence="5">Transmembrane protein</fullName>
    </recommendedName>
</protein>
<keyword evidence="2" id="KW-1133">Transmembrane helix</keyword>
<keyword evidence="2" id="KW-0472">Membrane</keyword>
<reference evidence="3" key="1">
    <citation type="journal article" date="2023" name="G3 (Bethesda)">
        <title>A reference genome for the long-term kleptoplast-retaining sea slug Elysia crispata morphotype clarki.</title>
        <authorList>
            <person name="Eastman K.E."/>
            <person name="Pendleton A.L."/>
            <person name="Shaikh M.A."/>
            <person name="Suttiyut T."/>
            <person name="Ogas R."/>
            <person name="Tomko P."/>
            <person name="Gavelis G."/>
            <person name="Widhalm J.R."/>
            <person name="Wisecaver J.H."/>
        </authorList>
    </citation>
    <scope>NUCLEOTIDE SEQUENCE</scope>
    <source>
        <strain evidence="3">ECLA1</strain>
    </source>
</reference>
<keyword evidence="4" id="KW-1185">Reference proteome</keyword>
<dbReference type="Proteomes" id="UP001283361">
    <property type="component" value="Unassembled WGS sequence"/>
</dbReference>
<sequence>MYIRSLRFTNRSPCFSTTLMRCDSSDTTHQSRSGPEMKSKQRARTPRSPPIATSISERELPTRCASGFSPCTPEMLLADTPALRSARCRPVRCSLTARRSGHVTGLRSLTSATLKRRLWLLNWRKTATCHPVCEKTVRRLERHPCLSGEAERFVKGALASFPEGVEMLGRFHSCKASHAPEPDTCSKEQCQEWCGAEPNVYDSAPKMAAAISASLVVMISSLFVLLR</sequence>
<comment type="caution">
    <text evidence="3">The sequence shown here is derived from an EMBL/GenBank/DDBJ whole genome shotgun (WGS) entry which is preliminary data.</text>
</comment>
<evidence type="ECO:0000256" key="2">
    <source>
        <dbReference type="SAM" id="Phobius"/>
    </source>
</evidence>
<evidence type="ECO:0000313" key="3">
    <source>
        <dbReference type="EMBL" id="KAK3781287.1"/>
    </source>
</evidence>
<keyword evidence="2" id="KW-0812">Transmembrane</keyword>
<evidence type="ECO:0000256" key="1">
    <source>
        <dbReference type="SAM" id="MobiDB-lite"/>
    </source>
</evidence>
<dbReference type="EMBL" id="JAWDGP010002635">
    <property type="protein sequence ID" value="KAK3781287.1"/>
    <property type="molecule type" value="Genomic_DNA"/>
</dbReference>
<proteinExistence type="predicted"/>
<feature type="compositionally biased region" description="Polar residues" evidence="1">
    <location>
        <begin position="22"/>
        <end position="33"/>
    </location>
</feature>
<evidence type="ECO:0000313" key="4">
    <source>
        <dbReference type="Proteomes" id="UP001283361"/>
    </source>
</evidence>
<feature type="region of interest" description="Disordered" evidence="1">
    <location>
        <begin position="22"/>
        <end position="54"/>
    </location>
</feature>
<gene>
    <name evidence="3" type="ORF">RRG08_043150</name>
</gene>
<accession>A0AAE1A6V3</accession>
<evidence type="ECO:0008006" key="5">
    <source>
        <dbReference type="Google" id="ProtNLM"/>
    </source>
</evidence>
<dbReference type="AlphaFoldDB" id="A0AAE1A6V3"/>